<feature type="binding site" evidence="3">
    <location>
        <position position="173"/>
    </location>
    <ligand>
        <name>Zn(2+)</name>
        <dbReference type="ChEBI" id="CHEBI:29105"/>
    </ligand>
</feature>
<keyword evidence="3" id="KW-0862">Zinc</keyword>
<dbReference type="Gene3D" id="3.40.50.1220">
    <property type="entry name" value="TPP-binding domain"/>
    <property type="match status" value="1"/>
</dbReference>
<evidence type="ECO:0000313" key="5">
    <source>
        <dbReference type="Proteomes" id="UP001652625"/>
    </source>
</evidence>
<dbReference type="PANTHER" id="PTHR11085:SF10">
    <property type="entry name" value="NAD-DEPENDENT PROTEIN DEACYLASE SIRTUIN-5, MITOCHONDRIAL-RELATED"/>
    <property type="match status" value="1"/>
</dbReference>
<accession>A0ABM4CPK4</accession>
<protein>
    <submittedName>
        <fullName evidence="6">NAD-dependent protein lipoamidase sirtuin-4, mitochondrial</fullName>
    </submittedName>
</protein>
<feature type="binding site" evidence="3">
    <location>
        <position position="170"/>
    </location>
    <ligand>
        <name>Zn(2+)</name>
        <dbReference type="ChEBI" id="CHEBI:29105"/>
    </ligand>
</feature>
<feature type="binding site" evidence="3">
    <location>
        <position position="226"/>
    </location>
    <ligand>
        <name>Zn(2+)</name>
        <dbReference type="ChEBI" id="CHEBI:29105"/>
    </ligand>
</feature>
<evidence type="ECO:0000259" key="4">
    <source>
        <dbReference type="PROSITE" id="PS50305"/>
    </source>
</evidence>
<dbReference type="GeneID" id="100199518"/>
<feature type="binding site" evidence="3">
    <location>
        <position position="223"/>
    </location>
    <ligand>
        <name>Zn(2+)</name>
        <dbReference type="ChEBI" id="CHEBI:29105"/>
    </ligand>
</feature>
<dbReference type="Pfam" id="PF02146">
    <property type="entry name" value="SIR2"/>
    <property type="match status" value="1"/>
</dbReference>
<dbReference type="InterPro" id="IPR026590">
    <property type="entry name" value="Ssirtuin_cat_dom"/>
</dbReference>
<dbReference type="Proteomes" id="UP001652625">
    <property type="component" value="Chromosome 10"/>
</dbReference>
<dbReference type="RefSeq" id="XP_065663767.1">
    <property type="nucleotide sequence ID" value="XM_065807695.1"/>
</dbReference>
<keyword evidence="2" id="KW-0520">NAD</keyword>
<evidence type="ECO:0000313" key="6">
    <source>
        <dbReference type="RefSeq" id="XP_065663767.1"/>
    </source>
</evidence>
<dbReference type="Gene3D" id="3.30.1600.10">
    <property type="entry name" value="SIR2/SIRT2 'Small Domain"/>
    <property type="match status" value="1"/>
</dbReference>
<dbReference type="PANTHER" id="PTHR11085">
    <property type="entry name" value="NAD-DEPENDENT PROTEIN DEACYLASE SIRTUIN-5, MITOCHONDRIAL-RELATED"/>
    <property type="match status" value="1"/>
</dbReference>
<dbReference type="PROSITE" id="PS50305">
    <property type="entry name" value="SIRTUIN"/>
    <property type="match status" value="1"/>
</dbReference>
<feature type="active site" description="Proton acceptor" evidence="3">
    <location>
        <position position="162"/>
    </location>
</feature>
<evidence type="ECO:0000256" key="1">
    <source>
        <dbReference type="ARBA" id="ARBA00022679"/>
    </source>
</evidence>
<evidence type="ECO:0000256" key="3">
    <source>
        <dbReference type="PROSITE-ProRule" id="PRU00236"/>
    </source>
</evidence>
<sequence>MPFINFVHAKNFSKVFRRFLKTNGSFSNHLLQFVPDSHQVSQYEVAHMSKFINSCSKVFVITGAGVSTESGIKDYRSEKVGLYATSKQRPIEYLEFLKNPNKRQKYWARNYLAWPIFSSFQPNVNHHFLSAMEKHGNLHWLVTQNVDSLHLKAGSVRVTELHGSSARVVCLTCGNKISRFELQKQLQHINSNWRSISSLNEQGPDGDVFISESDANQFKMVDCHKCGGILKPEIVFFGDNVSPTVKELCYKMLSECDGVLVIGSSLQVYSSFRFIIAAKEKRIPITILNIGETRGDPYAYLKLPYRAGEVLPKLSLKWMT</sequence>
<dbReference type="InterPro" id="IPR050134">
    <property type="entry name" value="NAD-dep_sirtuin_deacylases"/>
</dbReference>
<proteinExistence type="predicted"/>
<keyword evidence="3" id="KW-0479">Metal-binding</keyword>
<organism evidence="5 6">
    <name type="scientific">Hydra vulgaris</name>
    <name type="common">Hydra</name>
    <name type="synonym">Hydra attenuata</name>
    <dbReference type="NCBI Taxonomy" id="6087"/>
    <lineage>
        <taxon>Eukaryota</taxon>
        <taxon>Metazoa</taxon>
        <taxon>Cnidaria</taxon>
        <taxon>Hydrozoa</taxon>
        <taxon>Hydroidolina</taxon>
        <taxon>Anthoathecata</taxon>
        <taxon>Aplanulata</taxon>
        <taxon>Hydridae</taxon>
        <taxon>Hydra</taxon>
    </lineage>
</organism>
<gene>
    <name evidence="6" type="primary">LOC100199518</name>
</gene>
<dbReference type="SUPFAM" id="SSF52467">
    <property type="entry name" value="DHS-like NAD/FAD-binding domain"/>
    <property type="match status" value="1"/>
</dbReference>
<reference evidence="6" key="1">
    <citation type="submission" date="2025-08" db="UniProtKB">
        <authorList>
            <consortium name="RefSeq"/>
        </authorList>
    </citation>
    <scope>IDENTIFICATION</scope>
</reference>
<dbReference type="InterPro" id="IPR029035">
    <property type="entry name" value="DHS-like_NAD/FAD-binding_dom"/>
</dbReference>
<dbReference type="InterPro" id="IPR003000">
    <property type="entry name" value="Sirtuin"/>
</dbReference>
<keyword evidence="5" id="KW-1185">Reference proteome</keyword>
<feature type="domain" description="Deacetylase sirtuin-type" evidence="4">
    <location>
        <begin position="35"/>
        <end position="320"/>
    </location>
</feature>
<name>A0ABM4CPK4_HYDVU</name>
<dbReference type="InterPro" id="IPR026591">
    <property type="entry name" value="Sirtuin_cat_small_dom_sf"/>
</dbReference>
<evidence type="ECO:0000256" key="2">
    <source>
        <dbReference type="ARBA" id="ARBA00023027"/>
    </source>
</evidence>
<keyword evidence="1" id="KW-0808">Transferase</keyword>